<name>A0AAN4VZT6_9BACT</name>
<dbReference type="InterPro" id="IPR036514">
    <property type="entry name" value="SGNH_hydro_sf"/>
</dbReference>
<proteinExistence type="predicted"/>
<dbReference type="PANTHER" id="PTHR30383:SF5">
    <property type="entry name" value="SGNH HYDROLASE-TYPE ESTERASE DOMAIN-CONTAINING PROTEIN"/>
    <property type="match status" value="1"/>
</dbReference>
<organism evidence="2 3">
    <name type="scientific">Persicobacter diffluens</name>
    <dbReference type="NCBI Taxonomy" id="981"/>
    <lineage>
        <taxon>Bacteria</taxon>
        <taxon>Pseudomonadati</taxon>
        <taxon>Bacteroidota</taxon>
        <taxon>Cytophagia</taxon>
        <taxon>Cytophagales</taxon>
        <taxon>Persicobacteraceae</taxon>
        <taxon>Persicobacter</taxon>
    </lineage>
</organism>
<dbReference type="Proteomes" id="UP001310022">
    <property type="component" value="Unassembled WGS sequence"/>
</dbReference>
<dbReference type="EMBL" id="BQKE01000001">
    <property type="protein sequence ID" value="GJM61355.1"/>
    <property type="molecule type" value="Genomic_DNA"/>
</dbReference>
<keyword evidence="3" id="KW-1185">Reference proteome</keyword>
<dbReference type="Pfam" id="PF13472">
    <property type="entry name" value="Lipase_GDSL_2"/>
    <property type="match status" value="1"/>
</dbReference>
<dbReference type="Gene3D" id="3.40.50.1110">
    <property type="entry name" value="SGNH hydrolase"/>
    <property type="match status" value="1"/>
</dbReference>
<evidence type="ECO:0000313" key="3">
    <source>
        <dbReference type="Proteomes" id="UP001310022"/>
    </source>
</evidence>
<dbReference type="GO" id="GO:0004622">
    <property type="term" value="F:phosphatidylcholine lysophospholipase activity"/>
    <property type="evidence" value="ECO:0007669"/>
    <property type="project" value="TreeGrafter"/>
</dbReference>
<protein>
    <recommendedName>
        <fullName evidence="1">SGNH hydrolase-type esterase domain-containing protein</fullName>
    </recommendedName>
</protein>
<gene>
    <name evidence="2" type="ORF">PEDI_19070</name>
</gene>
<dbReference type="SUPFAM" id="SSF52266">
    <property type="entry name" value="SGNH hydrolase"/>
    <property type="match status" value="1"/>
</dbReference>
<dbReference type="CDD" id="cd01836">
    <property type="entry name" value="FeeA_FeeB_like"/>
    <property type="match status" value="1"/>
</dbReference>
<dbReference type="AlphaFoldDB" id="A0AAN4VZT6"/>
<evidence type="ECO:0000259" key="1">
    <source>
        <dbReference type="Pfam" id="PF13472"/>
    </source>
</evidence>
<dbReference type="InterPro" id="IPR013830">
    <property type="entry name" value="SGNH_hydro"/>
</dbReference>
<comment type="caution">
    <text evidence="2">The sequence shown here is derived from an EMBL/GenBank/DDBJ whole genome shotgun (WGS) entry which is preliminary data.</text>
</comment>
<dbReference type="PANTHER" id="PTHR30383">
    <property type="entry name" value="THIOESTERASE 1/PROTEASE 1/LYSOPHOSPHOLIPASE L1"/>
    <property type="match status" value="1"/>
</dbReference>
<reference evidence="2 3" key="1">
    <citation type="submission" date="2021-12" db="EMBL/GenBank/DDBJ databases">
        <title>Genome sequencing of bacteria with rrn-lacking chromosome and rrn-plasmid.</title>
        <authorList>
            <person name="Anda M."/>
            <person name="Iwasaki W."/>
        </authorList>
    </citation>
    <scope>NUCLEOTIDE SEQUENCE [LARGE SCALE GENOMIC DNA]</scope>
    <source>
        <strain evidence="2 3">NBRC 15940</strain>
    </source>
</reference>
<accession>A0AAN4VZT6</accession>
<dbReference type="RefSeq" id="WP_338236916.1">
    <property type="nucleotide sequence ID" value="NZ_BQKE01000001.1"/>
</dbReference>
<sequence length="201" mass="23189">MAGIGVSSHKNAIAGQLSGLISAKYQREVHWEVLAENGINLRDLHRKYLKAAPTEIPDLIVVAMGGNDTFEMRAPRDWERDGEALIRKIHLLWPGVPIIFMHLPPIHEFPAFPFLLKRYMCRHAAILSASLRNVVSGFEDVFFPANEIDFEEWGERYQVEVKREELFCDGVHPSQKAYQIWAEEIFRFMQVFEVIRNVLKG</sequence>
<evidence type="ECO:0000313" key="2">
    <source>
        <dbReference type="EMBL" id="GJM61355.1"/>
    </source>
</evidence>
<feature type="domain" description="SGNH hydrolase-type esterase" evidence="1">
    <location>
        <begin position="2"/>
        <end position="180"/>
    </location>
</feature>
<dbReference type="InterPro" id="IPR051532">
    <property type="entry name" value="Ester_Hydrolysis_Enzymes"/>
</dbReference>